<evidence type="ECO:0000313" key="5">
    <source>
        <dbReference type="EMBL" id="SVC56149.1"/>
    </source>
</evidence>
<evidence type="ECO:0000256" key="3">
    <source>
        <dbReference type="ARBA" id="ARBA00024042"/>
    </source>
</evidence>
<comment type="cofactor">
    <cofactor evidence="1">
        <name>FMN</name>
        <dbReference type="ChEBI" id="CHEBI:58210"/>
    </cofactor>
</comment>
<gene>
    <name evidence="5" type="ORF">METZ01_LOCUS309003</name>
</gene>
<dbReference type="SUPFAM" id="SSF51395">
    <property type="entry name" value="FMN-linked oxidoreductases"/>
    <property type="match status" value="1"/>
</dbReference>
<keyword evidence="2" id="KW-0560">Oxidoreductase</keyword>
<comment type="similarity">
    <text evidence="3">Belongs to the FMN-dependent alpha-hydroxy acid dehydrogenase family.</text>
</comment>
<dbReference type="PANTHER" id="PTHR10578">
    <property type="entry name" value="S -2-HYDROXY-ACID OXIDASE-RELATED"/>
    <property type="match status" value="1"/>
</dbReference>
<name>A0A382N4P9_9ZZZZ</name>
<reference evidence="5" key="1">
    <citation type="submission" date="2018-05" db="EMBL/GenBank/DDBJ databases">
        <authorList>
            <person name="Lanie J.A."/>
            <person name="Ng W.-L."/>
            <person name="Kazmierczak K.M."/>
            <person name="Andrzejewski T.M."/>
            <person name="Davidsen T.M."/>
            <person name="Wayne K.J."/>
            <person name="Tettelin H."/>
            <person name="Glass J.I."/>
            <person name="Rusch D."/>
            <person name="Podicherti R."/>
            <person name="Tsui H.-C.T."/>
            <person name="Winkler M.E."/>
        </authorList>
    </citation>
    <scope>NUCLEOTIDE SEQUENCE</scope>
</reference>
<dbReference type="CDD" id="cd02809">
    <property type="entry name" value="alpha_hydroxyacid_oxid_FMN"/>
    <property type="match status" value="1"/>
</dbReference>
<dbReference type="PANTHER" id="PTHR10578:SF149">
    <property type="entry name" value="2-HYDROXYACID OXIDASE 2"/>
    <property type="match status" value="1"/>
</dbReference>
<dbReference type="GO" id="GO:0010181">
    <property type="term" value="F:FMN binding"/>
    <property type="evidence" value="ECO:0007669"/>
    <property type="project" value="InterPro"/>
</dbReference>
<dbReference type="EMBL" id="UINC01097989">
    <property type="protein sequence ID" value="SVC56149.1"/>
    <property type="molecule type" value="Genomic_DNA"/>
</dbReference>
<evidence type="ECO:0000256" key="1">
    <source>
        <dbReference type="ARBA" id="ARBA00001917"/>
    </source>
</evidence>
<feature type="non-terminal residue" evidence="5">
    <location>
        <position position="281"/>
    </location>
</feature>
<dbReference type="Gene3D" id="3.20.20.70">
    <property type="entry name" value="Aldolase class I"/>
    <property type="match status" value="1"/>
</dbReference>
<evidence type="ECO:0000256" key="2">
    <source>
        <dbReference type="ARBA" id="ARBA00023002"/>
    </source>
</evidence>
<organism evidence="5">
    <name type="scientific">marine metagenome</name>
    <dbReference type="NCBI Taxonomy" id="408172"/>
    <lineage>
        <taxon>unclassified sequences</taxon>
        <taxon>metagenomes</taxon>
        <taxon>ecological metagenomes</taxon>
    </lineage>
</organism>
<dbReference type="InterPro" id="IPR013785">
    <property type="entry name" value="Aldolase_TIM"/>
</dbReference>
<accession>A0A382N4P9</accession>
<feature type="domain" description="FMN hydroxy acid dehydrogenase" evidence="4">
    <location>
        <begin position="3"/>
        <end position="281"/>
    </location>
</feature>
<dbReference type="InterPro" id="IPR037396">
    <property type="entry name" value="FMN_HAD"/>
</dbReference>
<sequence length="281" mass="31668">MFNKISQCYNTKDFRRLAKKRLPSPIFHYIDGAADDEVTYRRNTEAYEQCDLVPNVLAGVENIDMSTTVMGQKIDMPLYLAPTALQRLFHHDGEKAVGKAAEKFGTMFGISSLATASIEEISDLIKTPKLFQLYVHKDKGLNNSMIDRCKDSNFDVLALTVDTIVGGNRERDLYTGFTSPPRLTLKSLLSFAIHPNWAFNYFIHPRFELSQLKDFFGEGTNISVSISDYFTKLIDQSMDWKAAEEINKRWGKQFALKGIMSVADAKKAVDIGATAIMVSNH</sequence>
<evidence type="ECO:0000259" key="4">
    <source>
        <dbReference type="PROSITE" id="PS51349"/>
    </source>
</evidence>
<protein>
    <recommendedName>
        <fullName evidence="4">FMN hydroxy acid dehydrogenase domain-containing protein</fullName>
    </recommendedName>
</protein>
<dbReference type="AlphaFoldDB" id="A0A382N4P9"/>
<dbReference type="GO" id="GO:0016491">
    <property type="term" value="F:oxidoreductase activity"/>
    <property type="evidence" value="ECO:0007669"/>
    <property type="project" value="UniProtKB-KW"/>
</dbReference>
<dbReference type="Pfam" id="PF01070">
    <property type="entry name" value="FMN_dh"/>
    <property type="match status" value="1"/>
</dbReference>
<proteinExistence type="inferred from homology"/>
<dbReference type="InterPro" id="IPR000262">
    <property type="entry name" value="FMN-dep_DH"/>
</dbReference>
<dbReference type="InterPro" id="IPR012133">
    <property type="entry name" value="Alpha-hydoxy_acid_DH_FMN"/>
</dbReference>
<dbReference type="PROSITE" id="PS51349">
    <property type="entry name" value="FMN_HYDROXY_ACID_DH_2"/>
    <property type="match status" value="1"/>
</dbReference>